<dbReference type="GO" id="GO:0010181">
    <property type="term" value="F:FMN binding"/>
    <property type="evidence" value="ECO:0007669"/>
    <property type="project" value="TreeGrafter"/>
</dbReference>
<proteinExistence type="predicted"/>
<dbReference type="GO" id="GO:0016491">
    <property type="term" value="F:oxidoreductase activity"/>
    <property type="evidence" value="ECO:0007669"/>
    <property type="project" value="InterPro"/>
</dbReference>
<dbReference type="InterPro" id="IPR005025">
    <property type="entry name" value="FMN_Rdtase-like_dom"/>
</dbReference>
<keyword evidence="3" id="KW-1185">Reference proteome</keyword>
<evidence type="ECO:0000259" key="1">
    <source>
        <dbReference type="Pfam" id="PF03358"/>
    </source>
</evidence>
<gene>
    <name evidence="2" type="ORF">FSB73_09185</name>
</gene>
<dbReference type="Pfam" id="PF03358">
    <property type="entry name" value="FMN_red"/>
    <property type="match status" value="1"/>
</dbReference>
<dbReference type="Proteomes" id="UP000321291">
    <property type="component" value="Chromosome"/>
</dbReference>
<dbReference type="PANTHER" id="PTHR30543:SF21">
    <property type="entry name" value="NAD(P)H-DEPENDENT FMN REDUCTASE LOT6"/>
    <property type="match status" value="1"/>
</dbReference>
<accession>A0A5B8VJT7</accession>
<dbReference type="GO" id="GO:0005829">
    <property type="term" value="C:cytosol"/>
    <property type="evidence" value="ECO:0007669"/>
    <property type="project" value="TreeGrafter"/>
</dbReference>
<dbReference type="PANTHER" id="PTHR30543">
    <property type="entry name" value="CHROMATE REDUCTASE"/>
    <property type="match status" value="1"/>
</dbReference>
<protein>
    <submittedName>
        <fullName evidence="2">NAD(P)H-dependent oxidoreductase</fullName>
    </submittedName>
</protein>
<dbReference type="EMBL" id="CP042434">
    <property type="protein sequence ID" value="QEC71814.1"/>
    <property type="molecule type" value="Genomic_DNA"/>
</dbReference>
<dbReference type="AlphaFoldDB" id="A0A5B8VJT7"/>
<dbReference type="SUPFAM" id="SSF52218">
    <property type="entry name" value="Flavoproteins"/>
    <property type="match status" value="1"/>
</dbReference>
<reference evidence="2 3" key="1">
    <citation type="journal article" date="2017" name="Int. J. Syst. Evol. Microbiol.">
        <title>Arachidicoccus ginsenosidivorans sp. nov., with ginsenoside-converting activity isolated from ginseng cultivating soil.</title>
        <authorList>
            <person name="Siddiqi M.Z."/>
            <person name="Aslam Z."/>
            <person name="Im W.T."/>
        </authorList>
    </citation>
    <scope>NUCLEOTIDE SEQUENCE [LARGE SCALE GENOMIC DNA]</scope>
    <source>
        <strain evidence="2 3">Gsoil 809</strain>
    </source>
</reference>
<dbReference type="InterPro" id="IPR029039">
    <property type="entry name" value="Flavoprotein-like_sf"/>
</dbReference>
<dbReference type="OrthoDB" id="9812295at2"/>
<organism evidence="2 3">
    <name type="scientific">Arachidicoccus ginsenosidivorans</name>
    <dbReference type="NCBI Taxonomy" id="496057"/>
    <lineage>
        <taxon>Bacteria</taxon>
        <taxon>Pseudomonadati</taxon>
        <taxon>Bacteroidota</taxon>
        <taxon>Chitinophagia</taxon>
        <taxon>Chitinophagales</taxon>
        <taxon>Chitinophagaceae</taxon>
        <taxon>Arachidicoccus</taxon>
    </lineage>
</organism>
<dbReference type="InterPro" id="IPR050712">
    <property type="entry name" value="NAD(P)H-dep_reductase"/>
</dbReference>
<evidence type="ECO:0000313" key="2">
    <source>
        <dbReference type="EMBL" id="QEC71814.1"/>
    </source>
</evidence>
<name>A0A5B8VJT7_9BACT</name>
<dbReference type="KEGG" id="agi:FSB73_09185"/>
<feature type="domain" description="NADPH-dependent FMN reductase-like" evidence="1">
    <location>
        <begin position="1"/>
        <end position="139"/>
    </location>
</feature>
<sequence>MNIEIVSGSARQQSITLRAAKYLQAHLKEVASTHNIGLIDLKEFPMPFIDKVYSTPAQAPVEIQPLAERMFQADAFILVTPEYNGTIAPALTNWFGHFPKQLHKPFGLVAASNGALGGIRAARDLQHFVLALFGVPCAQMLAIGEVDKKFDASGKLLAETFQSRIDTFVAEFIWLAEKIHE</sequence>
<dbReference type="RefSeq" id="WP_146781192.1">
    <property type="nucleotide sequence ID" value="NZ_CP042434.1"/>
</dbReference>
<evidence type="ECO:0000313" key="3">
    <source>
        <dbReference type="Proteomes" id="UP000321291"/>
    </source>
</evidence>
<dbReference type="Gene3D" id="3.40.50.360">
    <property type="match status" value="1"/>
</dbReference>